<comment type="similarity">
    <text evidence="2 8">Belongs to the metallo-dependent hydrolases superfamily. Adenine deaminase family.</text>
</comment>
<evidence type="ECO:0000256" key="4">
    <source>
        <dbReference type="ARBA" id="ARBA00022801"/>
    </source>
</evidence>
<evidence type="ECO:0000259" key="9">
    <source>
        <dbReference type="Pfam" id="PF01979"/>
    </source>
</evidence>
<keyword evidence="5 8" id="KW-0464">Manganese</keyword>
<evidence type="ECO:0000259" key="10">
    <source>
        <dbReference type="Pfam" id="PF13382"/>
    </source>
</evidence>
<dbReference type="FunFam" id="3.20.20.140:FF:000016">
    <property type="entry name" value="Adenine deaminase"/>
    <property type="match status" value="1"/>
</dbReference>
<dbReference type="Gene3D" id="2.30.40.10">
    <property type="entry name" value="Urease, subunit C, domain 1"/>
    <property type="match status" value="1"/>
</dbReference>
<feature type="domain" description="Adenine deaminase C-terminal" evidence="10">
    <location>
        <begin position="404"/>
        <end position="572"/>
    </location>
</feature>
<reference evidence="11 12" key="1">
    <citation type="journal article" date="2003" name="Int. J. Syst. Evol. Microbiol.">
        <title>Halobacillus salinus sp. nov., isolated from a salt lake on the coast of the East Sea in Korea.</title>
        <authorList>
            <person name="Yoon J.H."/>
            <person name="Kang K.H."/>
            <person name="Park Y.H."/>
        </authorList>
    </citation>
    <scope>NUCLEOTIDE SEQUENCE [LARGE SCALE GENOMIC DNA]</scope>
    <source>
        <strain evidence="11 12">HSL-3</strain>
    </source>
</reference>
<evidence type="ECO:0000256" key="8">
    <source>
        <dbReference type="HAMAP-Rule" id="MF_01518"/>
    </source>
</evidence>
<dbReference type="SUPFAM" id="SSF51556">
    <property type="entry name" value="Metallo-dependent hydrolases"/>
    <property type="match status" value="1"/>
</dbReference>
<protein>
    <recommendedName>
        <fullName evidence="7 8">Adenine deaminase</fullName>
        <shortName evidence="8">Adenase</shortName>
        <shortName evidence="8">Adenine aminase</shortName>
        <ecNumber evidence="3 8">3.5.4.2</ecNumber>
    </recommendedName>
</protein>
<comment type="caution">
    <text evidence="11">The sequence shown here is derived from an EMBL/GenBank/DDBJ whole genome shotgun (WGS) entry which is preliminary data.</text>
</comment>
<dbReference type="InterPro" id="IPR032466">
    <property type="entry name" value="Metal_Hydrolase"/>
</dbReference>
<dbReference type="RefSeq" id="WP_135327528.1">
    <property type="nucleotide sequence ID" value="NZ_SRJC01000001.1"/>
</dbReference>
<dbReference type="CDD" id="cd01295">
    <property type="entry name" value="AdeC"/>
    <property type="match status" value="1"/>
</dbReference>
<dbReference type="InterPro" id="IPR006679">
    <property type="entry name" value="Adenine_deam"/>
</dbReference>
<name>A0A4Z0H4Q7_9BACI</name>
<dbReference type="GO" id="GO:0006146">
    <property type="term" value="P:adenine catabolic process"/>
    <property type="evidence" value="ECO:0007669"/>
    <property type="project" value="InterPro"/>
</dbReference>
<keyword evidence="4 8" id="KW-0378">Hydrolase</keyword>
<evidence type="ECO:0000256" key="3">
    <source>
        <dbReference type="ARBA" id="ARBA00012782"/>
    </source>
</evidence>
<dbReference type="InterPro" id="IPR011059">
    <property type="entry name" value="Metal-dep_hydrolase_composite"/>
</dbReference>
<evidence type="ECO:0000256" key="2">
    <source>
        <dbReference type="ARBA" id="ARBA00006773"/>
    </source>
</evidence>
<dbReference type="EC" id="3.5.4.2" evidence="3 8"/>
<comment type="cofactor">
    <cofactor evidence="1 8">
        <name>Mn(2+)</name>
        <dbReference type="ChEBI" id="CHEBI:29035"/>
    </cofactor>
</comment>
<dbReference type="STRING" id="192814.GCA_900166575_02510"/>
<dbReference type="SUPFAM" id="SSF51338">
    <property type="entry name" value="Composite domain of metallo-dependent hydrolases"/>
    <property type="match status" value="1"/>
</dbReference>
<dbReference type="InterPro" id="IPR006680">
    <property type="entry name" value="Amidohydro-rel"/>
</dbReference>
<dbReference type="GO" id="GO:0000034">
    <property type="term" value="F:adenine deaminase activity"/>
    <property type="evidence" value="ECO:0007669"/>
    <property type="project" value="UniProtKB-UniRule"/>
</dbReference>
<dbReference type="InterPro" id="IPR026912">
    <property type="entry name" value="Adenine_deam_C"/>
</dbReference>
<evidence type="ECO:0000256" key="7">
    <source>
        <dbReference type="ARBA" id="ARBA00069718"/>
    </source>
</evidence>
<dbReference type="HAMAP" id="MF_01518">
    <property type="entry name" value="Adenine_deamin"/>
    <property type="match status" value="1"/>
</dbReference>
<dbReference type="NCBIfam" id="TIGR01178">
    <property type="entry name" value="ade"/>
    <property type="match status" value="1"/>
</dbReference>
<evidence type="ECO:0000256" key="5">
    <source>
        <dbReference type="ARBA" id="ARBA00023211"/>
    </source>
</evidence>
<dbReference type="EMBL" id="SRJC01000001">
    <property type="protein sequence ID" value="TGB05408.1"/>
    <property type="molecule type" value="Genomic_DNA"/>
</dbReference>
<organism evidence="11 12">
    <name type="scientific">Halobacillus salinus</name>
    <dbReference type="NCBI Taxonomy" id="192814"/>
    <lineage>
        <taxon>Bacteria</taxon>
        <taxon>Bacillati</taxon>
        <taxon>Bacillota</taxon>
        <taxon>Bacilli</taxon>
        <taxon>Bacillales</taxon>
        <taxon>Bacillaceae</taxon>
        <taxon>Halobacillus</taxon>
    </lineage>
</organism>
<sequence>MNKKINKLQSNLKAASNQSKADLLIKNARILDVFNLEWMHDDVAIQDGKIVGLGQYEAHQTIDAEQRYLCPSFIDGHVHIESSMVPPSEFSRIVLPRGVTTVITDPHEIANVSGTQGIEFMMRDAERAALDIFFMLPSCVPSTPFENAGAILQAEDLFPYLDKENVLGLAEVMNYPALRSGDEDLLRKIIDTKSYNGKIDGHLAGLPNDAINIYRTAGVHSDHECNTALEAKERLRRGMYVLMREGSSAKDLRSLLPIVTPTNARRCLFCTDDKHLDDLLDEGSIDHHIRLAIESGIKPEIAYQMASLNAAECYGLYEKGAIAPGYDADFVLIEDLESVTIKEVYKNGERIAENGNYLRDRNEIIDADSRVSSSINMKSITEPDLQIRIGTDQKAHIIEIIPNQINTKKIVETVPVANGNFKPSVEADQLKLITAERHKRTGNVGRGIVKGFGIKVGAMATTVAHDSHNIVAVGTSDQDLQTAIQALEKMEGGLVIVKNGDVIASVPLSIAGLMSNHPSGDVYEQLQQLKKGVAEIGFKGHFNPFLTLSFLTLPVIPSLKLTDTGLFDVEIFSHINVSL</sequence>
<dbReference type="AlphaFoldDB" id="A0A4Z0H4Q7"/>
<dbReference type="Pfam" id="PF13382">
    <property type="entry name" value="Adenine_deam_C"/>
    <property type="match status" value="1"/>
</dbReference>
<gene>
    <name evidence="8 11" type="primary">ade</name>
    <name evidence="11" type="ORF">E4663_10605</name>
</gene>
<evidence type="ECO:0000313" key="12">
    <source>
        <dbReference type="Proteomes" id="UP000297982"/>
    </source>
</evidence>
<accession>A0A4Z0H4Q7</accession>
<dbReference type="PANTHER" id="PTHR11113:SF2">
    <property type="entry name" value="ADENINE DEAMINASE"/>
    <property type="match status" value="1"/>
</dbReference>
<feature type="domain" description="Amidohydrolase-related" evidence="9">
    <location>
        <begin position="68"/>
        <end position="350"/>
    </location>
</feature>
<evidence type="ECO:0000256" key="6">
    <source>
        <dbReference type="ARBA" id="ARBA00047720"/>
    </source>
</evidence>
<proteinExistence type="inferred from homology"/>
<comment type="catalytic activity">
    <reaction evidence="6 8">
        <text>adenine + H2O + H(+) = hypoxanthine + NH4(+)</text>
        <dbReference type="Rhea" id="RHEA:23688"/>
        <dbReference type="ChEBI" id="CHEBI:15377"/>
        <dbReference type="ChEBI" id="CHEBI:15378"/>
        <dbReference type="ChEBI" id="CHEBI:16708"/>
        <dbReference type="ChEBI" id="CHEBI:17368"/>
        <dbReference type="ChEBI" id="CHEBI:28938"/>
        <dbReference type="EC" id="3.5.4.2"/>
    </reaction>
</comment>
<evidence type="ECO:0000313" key="11">
    <source>
        <dbReference type="EMBL" id="TGB05408.1"/>
    </source>
</evidence>
<dbReference type="PANTHER" id="PTHR11113">
    <property type="entry name" value="N-ACETYLGLUCOSAMINE-6-PHOSPHATE DEACETYLASE"/>
    <property type="match status" value="1"/>
</dbReference>
<dbReference type="Gene3D" id="3.20.20.140">
    <property type="entry name" value="Metal-dependent hydrolases"/>
    <property type="match status" value="1"/>
</dbReference>
<dbReference type="Proteomes" id="UP000297982">
    <property type="component" value="Unassembled WGS sequence"/>
</dbReference>
<keyword evidence="12" id="KW-1185">Reference proteome</keyword>
<dbReference type="Pfam" id="PF01979">
    <property type="entry name" value="Amidohydro_1"/>
    <property type="match status" value="1"/>
</dbReference>
<evidence type="ECO:0000256" key="1">
    <source>
        <dbReference type="ARBA" id="ARBA00001936"/>
    </source>
</evidence>